<dbReference type="InterPro" id="IPR004111">
    <property type="entry name" value="Repressor_TetR_C"/>
</dbReference>
<dbReference type="PANTHER" id="PTHR30055">
    <property type="entry name" value="HTH-TYPE TRANSCRIPTIONAL REGULATOR RUTR"/>
    <property type="match status" value="1"/>
</dbReference>
<evidence type="ECO:0000256" key="3">
    <source>
        <dbReference type="ARBA" id="ARBA00023125"/>
    </source>
</evidence>
<dbReference type="Gene3D" id="1.10.357.10">
    <property type="entry name" value="Tetracycline Repressor, domain 2"/>
    <property type="match status" value="1"/>
</dbReference>
<evidence type="ECO:0000259" key="6">
    <source>
        <dbReference type="PROSITE" id="PS50977"/>
    </source>
</evidence>
<comment type="caution">
    <text evidence="7">The sequence shown here is derived from an EMBL/GenBank/DDBJ whole genome shotgun (WGS) entry which is preliminary data.</text>
</comment>
<dbReference type="PANTHER" id="PTHR30055:SF151">
    <property type="entry name" value="TRANSCRIPTIONAL REGULATORY PROTEIN"/>
    <property type="match status" value="1"/>
</dbReference>
<reference evidence="8" key="1">
    <citation type="journal article" date="2019" name="Int. J. Syst. Evol. Microbiol.">
        <title>The Global Catalogue of Microorganisms (GCM) 10K type strain sequencing project: providing services to taxonomists for standard genome sequencing and annotation.</title>
        <authorList>
            <consortium name="The Broad Institute Genomics Platform"/>
            <consortium name="The Broad Institute Genome Sequencing Center for Infectious Disease"/>
            <person name="Wu L."/>
            <person name="Ma J."/>
        </authorList>
    </citation>
    <scope>NUCLEOTIDE SEQUENCE [LARGE SCALE GENOMIC DNA]</scope>
    <source>
        <strain evidence="8">JCM 19125</strain>
    </source>
</reference>
<name>A0ABP9F152_9ACTN</name>
<evidence type="ECO:0000256" key="4">
    <source>
        <dbReference type="ARBA" id="ARBA00023163"/>
    </source>
</evidence>
<dbReference type="EMBL" id="BAABLV010000008">
    <property type="protein sequence ID" value="GAA4891833.1"/>
    <property type="molecule type" value="Genomic_DNA"/>
</dbReference>
<dbReference type="SUPFAM" id="SSF46689">
    <property type="entry name" value="Homeodomain-like"/>
    <property type="match status" value="1"/>
</dbReference>
<evidence type="ECO:0000256" key="5">
    <source>
        <dbReference type="PROSITE-ProRule" id="PRU00335"/>
    </source>
</evidence>
<evidence type="ECO:0000313" key="8">
    <source>
        <dbReference type="Proteomes" id="UP001501521"/>
    </source>
</evidence>
<dbReference type="PRINTS" id="PR00455">
    <property type="entry name" value="HTHTETR"/>
</dbReference>
<dbReference type="Proteomes" id="UP001501521">
    <property type="component" value="Unassembled WGS sequence"/>
</dbReference>
<evidence type="ECO:0000256" key="1">
    <source>
        <dbReference type="ARBA" id="ARBA00022491"/>
    </source>
</evidence>
<dbReference type="PROSITE" id="PS50977">
    <property type="entry name" value="HTH_TETR_2"/>
    <property type="match status" value="1"/>
</dbReference>
<organism evidence="7 8">
    <name type="scientific">Tessaracoccus lubricantis</name>
    <dbReference type="NCBI Taxonomy" id="545543"/>
    <lineage>
        <taxon>Bacteria</taxon>
        <taxon>Bacillati</taxon>
        <taxon>Actinomycetota</taxon>
        <taxon>Actinomycetes</taxon>
        <taxon>Propionibacteriales</taxon>
        <taxon>Propionibacteriaceae</taxon>
        <taxon>Tessaracoccus</taxon>
    </lineage>
</organism>
<dbReference type="InterPro" id="IPR036271">
    <property type="entry name" value="Tet_transcr_reg_TetR-rel_C_sf"/>
</dbReference>
<keyword evidence="2" id="KW-0805">Transcription regulation</keyword>
<evidence type="ECO:0000256" key="2">
    <source>
        <dbReference type="ARBA" id="ARBA00023015"/>
    </source>
</evidence>
<dbReference type="Pfam" id="PF02909">
    <property type="entry name" value="TetR_C_1"/>
    <property type="match status" value="1"/>
</dbReference>
<keyword evidence="8" id="KW-1185">Reference proteome</keyword>
<gene>
    <name evidence="7" type="ORF">GCM10025789_06020</name>
</gene>
<sequence>MTRERVVEAAVELADADGLDAVSMRSVAGRLGVVPMALYRHVRNKEDLVGAMVDELIGRYDPAGSQGEWQAEVRGRVLSARRVLLQHPWARRAIESRATRTPAVLGHMDSLAGAFIRGGISPDLTHHAMHALGHRIWGFSPEAFDDPDAVVPPEDPAELAALASRMAEEYPAIVAIATGSPCDEDFEFEFALDLILDGVARLHDRGWRS</sequence>
<keyword evidence="3 5" id="KW-0238">DNA-binding</keyword>
<keyword evidence="1" id="KW-0678">Repressor</keyword>
<protein>
    <submittedName>
        <fullName evidence="7">TetR/AcrR family transcriptional regulator C-terminal domain-containing protein</fullName>
    </submittedName>
</protein>
<dbReference type="InterPro" id="IPR009057">
    <property type="entry name" value="Homeodomain-like_sf"/>
</dbReference>
<proteinExistence type="predicted"/>
<dbReference type="Gene3D" id="1.10.10.60">
    <property type="entry name" value="Homeodomain-like"/>
    <property type="match status" value="1"/>
</dbReference>
<dbReference type="InterPro" id="IPR050109">
    <property type="entry name" value="HTH-type_TetR-like_transc_reg"/>
</dbReference>
<feature type="domain" description="HTH tetR-type" evidence="6">
    <location>
        <begin position="1"/>
        <end position="60"/>
    </location>
</feature>
<evidence type="ECO:0000313" key="7">
    <source>
        <dbReference type="EMBL" id="GAA4891833.1"/>
    </source>
</evidence>
<dbReference type="InterPro" id="IPR001647">
    <property type="entry name" value="HTH_TetR"/>
</dbReference>
<keyword evidence="4" id="KW-0804">Transcription</keyword>
<dbReference type="PRINTS" id="PR00400">
    <property type="entry name" value="TETREPRESSOR"/>
</dbReference>
<dbReference type="Pfam" id="PF00440">
    <property type="entry name" value="TetR_N"/>
    <property type="match status" value="1"/>
</dbReference>
<dbReference type="SUPFAM" id="SSF48498">
    <property type="entry name" value="Tetracyclin repressor-like, C-terminal domain"/>
    <property type="match status" value="1"/>
</dbReference>
<accession>A0ABP9F152</accession>
<feature type="DNA-binding region" description="H-T-H motif" evidence="5">
    <location>
        <begin position="23"/>
        <end position="42"/>
    </location>
</feature>
<dbReference type="InterPro" id="IPR003012">
    <property type="entry name" value="Tet_transcr_reg_TetR"/>
</dbReference>